<dbReference type="GeneID" id="92206149"/>
<reference evidence="2 3" key="1">
    <citation type="submission" date="2024-03" db="EMBL/GenBank/DDBJ databases">
        <authorList>
            <person name="Brejova B."/>
        </authorList>
    </citation>
    <scope>NUCLEOTIDE SEQUENCE [LARGE SCALE GENOMIC DNA]</scope>
    <source>
        <strain evidence="2 3">CBS 14171</strain>
    </source>
</reference>
<gene>
    <name evidence="2" type="ORF">LODBEIA_P09530</name>
</gene>
<feature type="compositionally biased region" description="Polar residues" evidence="1">
    <location>
        <begin position="189"/>
        <end position="199"/>
    </location>
</feature>
<evidence type="ECO:0000313" key="2">
    <source>
        <dbReference type="EMBL" id="CAK9436395.1"/>
    </source>
</evidence>
<proteinExistence type="predicted"/>
<protein>
    <submittedName>
        <fullName evidence="2">Uncharacterized protein</fullName>
    </submittedName>
</protein>
<sequence>MSSYIDVIVEEQNYVQDLLDSIPFSSDRTTHFLKIHKISHQQLNKLNDQPYKFPIEANKLLKLGISLGSLLRTSQVDEENYRQQHQQQRQFINRLNNAKAQTPRIASAPTPTTTTTRTGAGAGAGALDDPFSANGGQSQPPRHVIHSQPQLGTQSHLPHQVRFLRNLLTILKNFDIAAPPAQQQQQQAGNRESSASYGSNPYAAQRMVSNGSGSSAVVVNTSPIKLSSKQLLIEKLEINIHLDNLFIYKIILKLILEIYGKIRQSLLGVNEDEPVTPTGAGSAGAAGQNDEMSSIFSTASATSHDSSLSNEEYLKIVSNVLSRISAGVLQPFVSLIYAEFVETKITDDFVQLIDNL</sequence>
<feature type="compositionally biased region" description="Low complexity" evidence="1">
    <location>
        <begin position="102"/>
        <end position="119"/>
    </location>
</feature>
<feature type="region of interest" description="Disordered" evidence="1">
    <location>
        <begin position="180"/>
        <end position="199"/>
    </location>
</feature>
<dbReference type="RefSeq" id="XP_066827891.1">
    <property type="nucleotide sequence ID" value="XM_066976930.1"/>
</dbReference>
<accession>A0ABP0ZEZ5</accession>
<organism evidence="2 3">
    <name type="scientific">Lodderomyces beijingensis</name>
    <dbReference type="NCBI Taxonomy" id="1775926"/>
    <lineage>
        <taxon>Eukaryota</taxon>
        <taxon>Fungi</taxon>
        <taxon>Dikarya</taxon>
        <taxon>Ascomycota</taxon>
        <taxon>Saccharomycotina</taxon>
        <taxon>Pichiomycetes</taxon>
        <taxon>Debaryomycetaceae</taxon>
        <taxon>Candida/Lodderomyces clade</taxon>
        <taxon>Lodderomyces</taxon>
    </lineage>
</organism>
<dbReference type="Proteomes" id="UP001497383">
    <property type="component" value="Chromosome 1"/>
</dbReference>
<evidence type="ECO:0000313" key="3">
    <source>
        <dbReference type="Proteomes" id="UP001497383"/>
    </source>
</evidence>
<name>A0ABP0ZEZ5_9ASCO</name>
<feature type="region of interest" description="Disordered" evidence="1">
    <location>
        <begin position="99"/>
        <end position="146"/>
    </location>
</feature>
<dbReference type="EMBL" id="OZ022405">
    <property type="protein sequence ID" value="CAK9436395.1"/>
    <property type="molecule type" value="Genomic_DNA"/>
</dbReference>
<keyword evidence="3" id="KW-1185">Reference proteome</keyword>
<evidence type="ECO:0000256" key="1">
    <source>
        <dbReference type="SAM" id="MobiDB-lite"/>
    </source>
</evidence>